<evidence type="ECO:0000256" key="1">
    <source>
        <dbReference type="ARBA" id="ARBA00023186"/>
    </source>
</evidence>
<dbReference type="GO" id="GO:0034553">
    <property type="term" value="P:mitochondrial respiratory chain complex II assembly"/>
    <property type="evidence" value="ECO:0007669"/>
    <property type="project" value="TreeGrafter"/>
</dbReference>
<dbReference type="KEGG" id="cam:101502675"/>
<reference evidence="3" key="1">
    <citation type="journal article" date="2013" name="Nat. Biotechnol.">
        <title>Draft genome sequence of chickpea (Cicer arietinum) provides a resource for trait improvement.</title>
        <authorList>
            <person name="Varshney R.K."/>
            <person name="Song C."/>
            <person name="Saxena R.K."/>
            <person name="Azam S."/>
            <person name="Yu S."/>
            <person name="Sharpe A.G."/>
            <person name="Cannon S."/>
            <person name="Baek J."/>
            <person name="Rosen B.D."/>
            <person name="Tar'an B."/>
            <person name="Millan T."/>
            <person name="Zhang X."/>
            <person name="Ramsay L.D."/>
            <person name="Iwata A."/>
            <person name="Wang Y."/>
            <person name="Nelson W."/>
            <person name="Farmer A.D."/>
            <person name="Gaur P.M."/>
            <person name="Soderlund C."/>
            <person name="Penmetsa R.V."/>
            <person name="Xu C."/>
            <person name="Bharti A.K."/>
            <person name="He W."/>
            <person name="Winter P."/>
            <person name="Zhao S."/>
            <person name="Hane J.K."/>
            <person name="Carrasquilla-Garcia N."/>
            <person name="Condie J.A."/>
            <person name="Upadhyaya H.D."/>
            <person name="Luo M.C."/>
            <person name="Thudi M."/>
            <person name="Gowda C.L."/>
            <person name="Singh N.P."/>
            <person name="Lichtenzveig J."/>
            <person name="Gali K.K."/>
            <person name="Rubio J."/>
            <person name="Nadarajan N."/>
            <person name="Dolezel J."/>
            <person name="Bansal K.C."/>
            <person name="Xu X."/>
            <person name="Edwards D."/>
            <person name="Zhang G."/>
            <person name="Kahl G."/>
            <person name="Gil J."/>
            <person name="Singh K.B."/>
            <person name="Datta S.K."/>
            <person name="Jackson S.A."/>
            <person name="Wang J."/>
            <person name="Cook D.R."/>
        </authorList>
    </citation>
    <scope>NUCLEOTIDE SEQUENCE [LARGE SCALE GENOMIC DNA]</scope>
    <source>
        <strain evidence="3">cv. CDC Frontier</strain>
    </source>
</reference>
<dbReference type="GO" id="GO:0006099">
    <property type="term" value="P:tricarboxylic acid cycle"/>
    <property type="evidence" value="ECO:0007669"/>
    <property type="project" value="TreeGrafter"/>
</dbReference>
<evidence type="ECO:0000313" key="3">
    <source>
        <dbReference type="Proteomes" id="UP000087171"/>
    </source>
</evidence>
<dbReference type="GO" id="GO:0006121">
    <property type="term" value="P:mitochondrial electron transport, succinate to ubiquinone"/>
    <property type="evidence" value="ECO:0007669"/>
    <property type="project" value="TreeGrafter"/>
</dbReference>
<dbReference type="RefSeq" id="XP_004503818.1">
    <property type="nucleotide sequence ID" value="XM_004503761.3"/>
</dbReference>
<keyword evidence="3" id="KW-1185">Reference proteome</keyword>
<sequence>MLAIRRIEREREKIKIYVIGRMGCSSVFMKRVFHRVFNSSANTLVRPLSGYYRISPFTSHTDNNDTVTPSDSLQIDLSNQEAKRRLFNRLLYRSKQRGFLELDLVLGKWVEDNIHSLDHNHIPSLIYLLDLENPDLWKWLSGQEEPPESISINPVFAAVREGVMKNLNSHSAPETRATPGQPWVRGWDDNKKFPGGPSTGNQ</sequence>
<evidence type="ECO:0000313" key="4">
    <source>
        <dbReference type="RefSeq" id="XP_004503818.1"/>
    </source>
</evidence>
<gene>
    <name evidence="4" type="primary">LOC101502675</name>
</gene>
<dbReference type="GeneID" id="101502675"/>
<dbReference type="eggNOG" id="KOG3326">
    <property type="taxonomic scope" value="Eukaryota"/>
</dbReference>
<dbReference type="PaxDb" id="3827-XP_004503818.1"/>
<organism evidence="3 4">
    <name type="scientific">Cicer arietinum</name>
    <name type="common">Chickpea</name>
    <name type="synonym">Garbanzo</name>
    <dbReference type="NCBI Taxonomy" id="3827"/>
    <lineage>
        <taxon>Eukaryota</taxon>
        <taxon>Viridiplantae</taxon>
        <taxon>Streptophyta</taxon>
        <taxon>Embryophyta</taxon>
        <taxon>Tracheophyta</taxon>
        <taxon>Spermatophyta</taxon>
        <taxon>Magnoliopsida</taxon>
        <taxon>eudicotyledons</taxon>
        <taxon>Gunneridae</taxon>
        <taxon>Pentapetalae</taxon>
        <taxon>rosids</taxon>
        <taxon>fabids</taxon>
        <taxon>Fabales</taxon>
        <taxon>Fabaceae</taxon>
        <taxon>Papilionoideae</taxon>
        <taxon>50 kb inversion clade</taxon>
        <taxon>NPAAA clade</taxon>
        <taxon>Hologalegina</taxon>
        <taxon>IRL clade</taxon>
        <taxon>Cicereae</taxon>
        <taxon>Cicer</taxon>
    </lineage>
</organism>
<dbReference type="InterPro" id="IPR036714">
    <property type="entry name" value="SDH_sf"/>
</dbReference>
<dbReference type="GO" id="GO:0005739">
    <property type="term" value="C:mitochondrion"/>
    <property type="evidence" value="ECO:0007669"/>
    <property type="project" value="TreeGrafter"/>
</dbReference>
<dbReference type="Pfam" id="PF03937">
    <property type="entry name" value="Sdh5"/>
    <property type="match status" value="1"/>
</dbReference>
<feature type="region of interest" description="Disordered" evidence="2">
    <location>
        <begin position="167"/>
        <end position="202"/>
    </location>
</feature>
<protein>
    <submittedName>
        <fullName evidence="4">Succinate dehydrogenase assembly factor 2, mitochondrial</fullName>
    </submittedName>
</protein>
<dbReference type="Proteomes" id="UP000087171">
    <property type="component" value="Chromosome Ca6"/>
</dbReference>
<dbReference type="PANTHER" id="PTHR12469:SF6">
    <property type="entry name" value="FLAVINATOR OF SUCCINATE DEHYDROGENASE-RELATED"/>
    <property type="match status" value="1"/>
</dbReference>
<accession>A0A1S2YFR1</accession>
<dbReference type="Gene3D" id="1.10.150.250">
    <property type="entry name" value="Flavinator of succinate dehydrogenase"/>
    <property type="match status" value="1"/>
</dbReference>
<dbReference type="PANTHER" id="PTHR12469">
    <property type="entry name" value="PROTEIN EMI5 HOMOLOG, MITOCHONDRIAL"/>
    <property type="match status" value="1"/>
</dbReference>
<proteinExistence type="predicted"/>
<dbReference type="STRING" id="3827.A0A1S2YFR1"/>
<reference evidence="4" key="2">
    <citation type="submission" date="2025-08" db="UniProtKB">
        <authorList>
            <consortium name="RefSeq"/>
        </authorList>
    </citation>
    <scope>IDENTIFICATION</scope>
    <source>
        <tissue evidence="4">Etiolated seedlings</tissue>
    </source>
</reference>
<dbReference type="FunFam" id="1.10.150.250:FF:000003">
    <property type="entry name" value="Succinate dehydrogenase assembly factor"/>
    <property type="match status" value="1"/>
</dbReference>
<evidence type="ECO:0000256" key="2">
    <source>
        <dbReference type="SAM" id="MobiDB-lite"/>
    </source>
</evidence>
<dbReference type="AlphaFoldDB" id="A0A1S2YFR1"/>
<dbReference type="InterPro" id="IPR005631">
    <property type="entry name" value="SDH"/>
</dbReference>
<name>A0A1S2YFR1_CICAR</name>
<dbReference type="SUPFAM" id="SSF109910">
    <property type="entry name" value="YgfY-like"/>
    <property type="match status" value="1"/>
</dbReference>
<dbReference type="OrthoDB" id="284292at2759"/>
<keyword evidence="1" id="KW-0143">Chaperone</keyword>